<dbReference type="PRINTS" id="PR00625">
    <property type="entry name" value="JDOMAIN"/>
</dbReference>
<dbReference type="SUPFAM" id="SSF46565">
    <property type="entry name" value="Chaperone J-domain"/>
    <property type="match status" value="1"/>
</dbReference>
<dbReference type="InterPro" id="IPR001623">
    <property type="entry name" value="DnaJ_domain"/>
</dbReference>
<evidence type="ECO:0000313" key="3">
    <source>
        <dbReference type="EMBL" id="KAK4443261.1"/>
    </source>
</evidence>
<proteinExistence type="predicted"/>
<protein>
    <recommendedName>
        <fullName evidence="2">J domain-containing protein</fullName>
    </recommendedName>
</protein>
<dbReference type="AlphaFoldDB" id="A0AAV9G3Y7"/>
<dbReference type="Gene3D" id="1.10.287.110">
    <property type="entry name" value="DnaJ domain"/>
    <property type="match status" value="1"/>
</dbReference>
<evidence type="ECO:0000313" key="4">
    <source>
        <dbReference type="Proteomes" id="UP001321760"/>
    </source>
</evidence>
<sequence>MVRPKSYHPSGGTTYYEVLGITPSATKAEIRKAFLLTAKKTHPDKHGNTPEANMDFTNVHTAYEILYNQTERAEYDAYLASPKASSGSEASSGPEASTKTNTKASTKANTMAVGKKSNSEPATGTKATSRPTTGTKARTEVVVGNEARSKVGSKASSRASSEPAAGTNAGPGTSSRPCRSTPPTFRPGPRQRSPGSPESDNPTQTSSSSDSSMDPEKPAATIATEDAEPMDLAGRICHLHLAMHPNFDDGSRLKHGQVFVHGGIPKYCLCTPCASLTLENMLTTLELAHSFRSQIQYVRYFTHWNALRTIYRPLRRRRGPGSFAQCIMCLSRDKCNCFDLRGAKRMVLAIAEFTTSTVESLTRTLSTQRARQEAMCPECQVRAAVGDSLRGNAVSTQDLDEVYRRFSYMKSQLKAAEELKLVMETLLTQPDQDIAEVTRLSSLKTWWARLMRSLHELHVDLPGRHDEDADHTGDEIDDDINKSWDPEMGGQAEFPPPSMALVDACG</sequence>
<accession>A0AAV9G3Y7</accession>
<feature type="region of interest" description="Disordered" evidence="1">
    <location>
        <begin position="83"/>
        <end position="227"/>
    </location>
</feature>
<reference evidence="3" key="2">
    <citation type="submission" date="2023-05" db="EMBL/GenBank/DDBJ databases">
        <authorList>
            <consortium name="Lawrence Berkeley National Laboratory"/>
            <person name="Steindorff A."/>
            <person name="Hensen N."/>
            <person name="Bonometti L."/>
            <person name="Westerberg I."/>
            <person name="Brannstrom I.O."/>
            <person name="Guillou S."/>
            <person name="Cros-Aarteil S."/>
            <person name="Calhoun S."/>
            <person name="Haridas S."/>
            <person name="Kuo A."/>
            <person name="Mondo S."/>
            <person name="Pangilinan J."/>
            <person name="Riley R."/>
            <person name="Labutti K."/>
            <person name="Andreopoulos B."/>
            <person name="Lipzen A."/>
            <person name="Chen C."/>
            <person name="Yanf M."/>
            <person name="Daum C."/>
            <person name="Ng V."/>
            <person name="Clum A."/>
            <person name="Ohm R."/>
            <person name="Martin F."/>
            <person name="Silar P."/>
            <person name="Natvig D."/>
            <person name="Lalanne C."/>
            <person name="Gautier V."/>
            <person name="Ament-Velasquez S.L."/>
            <person name="Kruys A."/>
            <person name="Hutchinson M.I."/>
            <person name="Powell A.J."/>
            <person name="Barry K."/>
            <person name="Miller A.N."/>
            <person name="Grigoriev I.V."/>
            <person name="Debuchy R."/>
            <person name="Gladieux P."/>
            <person name="Thoren M.H."/>
            <person name="Johannesson H."/>
        </authorList>
    </citation>
    <scope>NUCLEOTIDE SEQUENCE</scope>
    <source>
        <strain evidence="3">PSN243</strain>
    </source>
</reference>
<feature type="compositionally biased region" description="Low complexity" evidence="1">
    <location>
        <begin position="83"/>
        <end position="110"/>
    </location>
</feature>
<name>A0AAV9G3Y7_9PEZI</name>
<dbReference type="InterPro" id="IPR036869">
    <property type="entry name" value="J_dom_sf"/>
</dbReference>
<feature type="compositionally biased region" description="Polar residues" evidence="1">
    <location>
        <begin position="119"/>
        <end position="136"/>
    </location>
</feature>
<feature type="region of interest" description="Disordered" evidence="1">
    <location>
        <begin position="462"/>
        <end position="497"/>
    </location>
</feature>
<organism evidence="3 4">
    <name type="scientific">Podospora aff. communis PSN243</name>
    <dbReference type="NCBI Taxonomy" id="3040156"/>
    <lineage>
        <taxon>Eukaryota</taxon>
        <taxon>Fungi</taxon>
        <taxon>Dikarya</taxon>
        <taxon>Ascomycota</taxon>
        <taxon>Pezizomycotina</taxon>
        <taxon>Sordariomycetes</taxon>
        <taxon>Sordariomycetidae</taxon>
        <taxon>Sordariales</taxon>
        <taxon>Podosporaceae</taxon>
        <taxon>Podospora</taxon>
    </lineage>
</organism>
<dbReference type="PROSITE" id="PS00636">
    <property type="entry name" value="DNAJ_1"/>
    <property type="match status" value="1"/>
</dbReference>
<evidence type="ECO:0000259" key="2">
    <source>
        <dbReference type="PROSITE" id="PS50076"/>
    </source>
</evidence>
<feature type="compositionally biased region" description="Basic and acidic residues" evidence="1">
    <location>
        <begin position="462"/>
        <end position="485"/>
    </location>
</feature>
<dbReference type="SMART" id="SM00271">
    <property type="entry name" value="DnaJ"/>
    <property type="match status" value="1"/>
</dbReference>
<feature type="compositionally biased region" description="Low complexity" evidence="1">
    <location>
        <begin position="187"/>
        <end position="197"/>
    </location>
</feature>
<gene>
    <name evidence="3" type="ORF">QBC34DRAFT_443501</name>
</gene>
<dbReference type="Proteomes" id="UP001321760">
    <property type="component" value="Unassembled WGS sequence"/>
</dbReference>
<dbReference type="InterPro" id="IPR018253">
    <property type="entry name" value="DnaJ_domain_CS"/>
</dbReference>
<dbReference type="PROSITE" id="PS50076">
    <property type="entry name" value="DNAJ_2"/>
    <property type="match status" value="1"/>
</dbReference>
<comment type="caution">
    <text evidence="3">The sequence shown here is derived from an EMBL/GenBank/DDBJ whole genome shotgun (WGS) entry which is preliminary data.</text>
</comment>
<reference evidence="3" key="1">
    <citation type="journal article" date="2023" name="Mol. Phylogenet. Evol.">
        <title>Genome-scale phylogeny and comparative genomics of the fungal order Sordariales.</title>
        <authorList>
            <person name="Hensen N."/>
            <person name="Bonometti L."/>
            <person name="Westerberg I."/>
            <person name="Brannstrom I.O."/>
            <person name="Guillou S."/>
            <person name="Cros-Aarteil S."/>
            <person name="Calhoun S."/>
            <person name="Haridas S."/>
            <person name="Kuo A."/>
            <person name="Mondo S."/>
            <person name="Pangilinan J."/>
            <person name="Riley R."/>
            <person name="LaButti K."/>
            <person name="Andreopoulos B."/>
            <person name="Lipzen A."/>
            <person name="Chen C."/>
            <person name="Yan M."/>
            <person name="Daum C."/>
            <person name="Ng V."/>
            <person name="Clum A."/>
            <person name="Steindorff A."/>
            <person name="Ohm R.A."/>
            <person name="Martin F."/>
            <person name="Silar P."/>
            <person name="Natvig D.O."/>
            <person name="Lalanne C."/>
            <person name="Gautier V."/>
            <person name="Ament-Velasquez S.L."/>
            <person name="Kruys A."/>
            <person name="Hutchinson M.I."/>
            <person name="Powell A.J."/>
            <person name="Barry K."/>
            <person name="Miller A.N."/>
            <person name="Grigoriev I.V."/>
            <person name="Debuchy R."/>
            <person name="Gladieux P."/>
            <person name="Hiltunen Thoren M."/>
            <person name="Johannesson H."/>
        </authorList>
    </citation>
    <scope>NUCLEOTIDE SEQUENCE</scope>
    <source>
        <strain evidence="3">PSN243</strain>
    </source>
</reference>
<dbReference type="EMBL" id="MU865996">
    <property type="protein sequence ID" value="KAK4443261.1"/>
    <property type="molecule type" value="Genomic_DNA"/>
</dbReference>
<dbReference type="PANTHER" id="PTHR44825:SF1">
    <property type="entry name" value="DNAJ HOMOLOG SUBFAMILY C MEMBER 4"/>
    <property type="match status" value="1"/>
</dbReference>
<feature type="compositionally biased region" description="Polar residues" evidence="1">
    <location>
        <begin position="170"/>
        <end position="183"/>
    </location>
</feature>
<dbReference type="InterPro" id="IPR052763">
    <property type="entry name" value="DnaJ_C4"/>
</dbReference>
<evidence type="ECO:0000256" key="1">
    <source>
        <dbReference type="SAM" id="MobiDB-lite"/>
    </source>
</evidence>
<dbReference type="CDD" id="cd06257">
    <property type="entry name" value="DnaJ"/>
    <property type="match status" value="1"/>
</dbReference>
<dbReference type="Pfam" id="PF00226">
    <property type="entry name" value="DnaJ"/>
    <property type="match status" value="1"/>
</dbReference>
<feature type="domain" description="J" evidence="2">
    <location>
        <begin position="14"/>
        <end position="79"/>
    </location>
</feature>
<keyword evidence="4" id="KW-1185">Reference proteome</keyword>
<dbReference type="PANTHER" id="PTHR44825">
    <property type="match status" value="1"/>
</dbReference>